<dbReference type="Proteomes" id="UP001281203">
    <property type="component" value="Unassembled WGS sequence"/>
</dbReference>
<evidence type="ECO:0000313" key="9">
    <source>
        <dbReference type="Proteomes" id="UP001281203"/>
    </source>
</evidence>
<dbReference type="Pfam" id="PF04066">
    <property type="entry name" value="MrpF_PhaF"/>
    <property type="match status" value="1"/>
</dbReference>
<proteinExistence type="predicted"/>
<comment type="subcellular location">
    <subcellularLocation>
        <location evidence="1">Cell membrane</location>
        <topology evidence="1">Multi-pass membrane protein</topology>
    </subcellularLocation>
</comment>
<feature type="transmembrane region" description="Helical" evidence="7">
    <location>
        <begin position="60"/>
        <end position="81"/>
    </location>
</feature>
<evidence type="ECO:0000256" key="3">
    <source>
        <dbReference type="ARBA" id="ARBA00022475"/>
    </source>
</evidence>
<keyword evidence="3" id="KW-1003">Cell membrane</keyword>
<gene>
    <name evidence="8" type="ORF">F8E02_10165</name>
</gene>
<evidence type="ECO:0000313" key="8">
    <source>
        <dbReference type="EMBL" id="MDV2482357.1"/>
    </source>
</evidence>
<evidence type="ECO:0000256" key="4">
    <source>
        <dbReference type="ARBA" id="ARBA00022692"/>
    </source>
</evidence>
<comment type="caution">
    <text evidence="8">The sequence shown here is derived from an EMBL/GenBank/DDBJ whole genome shotgun (WGS) entry which is preliminary data.</text>
</comment>
<dbReference type="PANTHER" id="PTHR34702:SF1">
    <property type="entry name" value="NA(+)_H(+) ANTIPORTER SUBUNIT F"/>
    <property type="match status" value="1"/>
</dbReference>
<dbReference type="PANTHER" id="PTHR34702">
    <property type="entry name" value="NA(+)/H(+) ANTIPORTER SUBUNIT F1"/>
    <property type="match status" value="1"/>
</dbReference>
<keyword evidence="2" id="KW-0813">Transport</keyword>
<evidence type="ECO:0000256" key="1">
    <source>
        <dbReference type="ARBA" id="ARBA00004651"/>
    </source>
</evidence>
<reference evidence="8 9" key="1">
    <citation type="submission" date="2019-10" db="EMBL/GenBank/DDBJ databases">
        <title>Isolation and characterization of Methanoculleus sp. Wushi-C6 from a hot spring well.</title>
        <authorList>
            <person name="Chen S.-C."/>
            <person name="Lan Z.-H."/>
            <person name="You Y.-T."/>
            <person name="Lai M.-C."/>
        </authorList>
    </citation>
    <scope>NUCLEOTIDE SEQUENCE [LARGE SCALE GENOMIC DNA]</scope>
    <source>
        <strain evidence="8 9">Wushi-C6</strain>
    </source>
</reference>
<sequence length="87" mass="9590">MIDIFYASVIVLILTIFLCLYRILVGPGVENRLIAVNTVGTKTIVLLVLVGFILERPIFLDIAIVYAMINFIATLAIAKYLGRGCIC</sequence>
<feature type="transmembrane region" description="Helical" evidence="7">
    <location>
        <begin position="6"/>
        <end position="24"/>
    </location>
</feature>
<evidence type="ECO:0000256" key="6">
    <source>
        <dbReference type="ARBA" id="ARBA00023136"/>
    </source>
</evidence>
<dbReference type="RefSeq" id="WP_317065421.1">
    <property type="nucleotide sequence ID" value="NZ_WBKO01000002.1"/>
</dbReference>
<dbReference type="EMBL" id="WBKO01000002">
    <property type="protein sequence ID" value="MDV2482357.1"/>
    <property type="molecule type" value="Genomic_DNA"/>
</dbReference>
<keyword evidence="5 7" id="KW-1133">Transmembrane helix</keyword>
<keyword evidence="6 7" id="KW-0472">Membrane</keyword>
<keyword evidence="9" id="KW-1185">Reference proteome</keyword>
<name>A0ABU3X423_9EURY</name>
<feature type="transmembrane region" description="Helical" evidence="7">
    <location>
        <begin position="33"/>
        <end position="54"/>
    </location>
</feature>
<evidence type="ECO:0000256" key="5">
    <source>
        <dbReference type="ARBA" id="ARBA00022989"/>
    </source>
</evidence>
<organism evidence="8 9">
    <name type="scientific">Methanoculleus caldifontis</name>
    <dbReference type="NCBI Taxonomy" id="2651577"/>
    <lineage>
        <taxon>Archaea</taxon>
        <taxon>Methanobacteriati</taxon>
        <taxon>Methanobacteriota</taxon>
        <taxon>Stenosarchaea group</taxon>
        <taxon>Methanomicrobia</taxon>
        <taxon>Methanomicrobiales</taxon>
        <taxon>Methanomicrobiaceae</taxon>
        <taxon>Methanoculleus</taxon>
    </lineage>
</organism>
<evidence type="ECO:0000256" key="7">
    <source>
        <dbReference type="SAM" id="Phobius"/>
    </source>
</evidence>
<dbReference type="InterPro" id="IPR007208">
    <property type="entry name" value="MrpF/PhaF-like"/>
</dbReference>
<protein>
    <submittedName>
        <fullName evidence="8">Cation:proton antiporter</fullName>
    </submittedName>
</protein>
<evidence type="ECO:0000256" key="2">
    <source>
        <dbReference type="ARBA" id="ARBA00022448"/>
    </source>
</evidence>
<accession>A0ABU3X423</accession>
<keyword evidence="4 7" id="KW-0812">Transmembrane</keyword>